<dbReference type="PROSITE" id="PS50003">
    <property type="entry name" value="PH_DOMAIN"/>
    <property type="match status" value="1"/>
</dbReference>
<dbReference type="Pfam" id="PF00169">
    <property type="entry name" value="PH"/>
    <property type="match status" value="1"/>
</dbReference>
<feature type="coiled-coil region" evidence="1">
    <location>
        <begin position="166"/>
        <end position="361"/>
    </location>
</feature>
<dbReference type="PANTHER" id="PTHR14383">
    <property type="entry name" value="SWAP-70 RECOMBINASE"/>
    <property type="match status" value="1"/>
</dbReference>
<dbReference type="Proteomes" id="UP000695022">
    <property type="component" value="Unplaced"/>
</dbReference>
<dbReference type="RefSeq" id="XP_014674259.1">
    <property type="nucleotide sequence ID" value="XM_014818773.1"/>
</dbReference>
<dbReference type="SUPFAM" id="SSF50729">
    <property type="entry name" value="PH domain-like"/>
    <property type="match status" value="1"/>
</dbReference>
<gene>
    <name evidence="4" type="primary">LOC106814458</name>
</gene>
<feature type="domain" description="PH" evidence="2">
    <location>
        <begin position="34"/>
        <end position="118"/>
    </location>
</feature>
<proteinExistence type="predicted"/>
<reference evidence="4" key="1">
    <citation type="submission" date="2025-08" db="UniProtKB">
        <authorList>
            <consortium name="RefSeq"/>
        </authorList>
    </citation>
    <scope>IDENTIFICATION</scope>
</reference>
<dbReference type="SMART" id="SM00233">
    <property type="entry name" value="PH"/>
    <property type="match status" value="1"/>
</dbReference>
<organism evidence="3 4">
    <name type="scientific">Priapulus caudatus</name>
    <name type="common">Priapulid worm</name>
    <dbReference type="NCBI Taxonomy" id="37621"/>
    <lineage>
        <taxon>Eukaryota</taxon>
        <taxon>Metazoa</taxon>
        <taxon>Ecdysozoa</taxon>
        <taxon>Scalidophora</taxon>
        <taxon>Priapulida</taxon>
        <taxon>Priapulimorpha</taxon>
        <taxon>Priapulimorphida</taxon>
        <taxon>Priapulidae</taxon>
        <taxon>Priapulus</taxon>
    </lineage>
</organism>
<evidence type="ECO:0000313" key="3">
    <source>
        <dbReference type="Proteomes" id="UP000695022"/>
    </source>
</evidence>
<sequence length="454" mass="52672">MPREGNGTSPDSSYGRNQLTLVLSLSHSLSFSQFFVVKDGFLLYYPESEKKDFERKRAFNIHPKGVIPLGNVTVESLEEINQEYCIHIKFESGNYMALAAETAMARNKWVEVLTQASRVTLLNTKLSENMIEELEMQGLQFCKEREDYHCQLQSETVALRDEITRNEELARVTLELEQEKQKMEEATLDLQGECERIKSELEDANDQLQGLETERTKMKNLTSDLNAQLEALRLEKENTLSTLHRKAQHTQQLSQENESLAHATQQLRTNLRAIEERITTLSHTKEDAEETLRKNEEMAEILTQEKHNYREQAQELVVTLNELMEQKQMTERDLKDEIEARMDAERRLHDAEQSLRHLEGALFRTRESITSETKCDMMTDVKKLKQFFENVATEAQIDANKPIIMKNAVYARKNFVRRAKTLRAATLRRYKSKSMGQCTDRSRLAAELNLEMSI</sequence>
<evidence type="ECO:0000259" key="2">
    <source>
        <dbReference type="PROSITE" id="PS50003"/>
    </source>
</evidence>
<evidence type="ECO:0000313" key="4">
    <source>
        <dbReference type="RefSeq" id="XP_014674259.1"/>
    </source>
</evidence>
<evidence type="ECO:0000256" key="1">
    <source>
        <dbReference type="SAM" id="Coils"/>
    </source>
</evidence>
<dbReference type="Gene3D" id="2.30.29.30">
    <property type="entry name" value="Pleckstrin-homology domain (PH domain)/Phosphotyrosine-binding domain (PTB)"/>
    <property type="match status" value="1"/>
</dbReference>
<dbReference type="GeneID" id="106814458"/>
<protein>
    <submittedName>
        <fullName evidence="4">Pleckstrin homology domain-containing family D member 1-like</fullName>
    </submittedName>
</protein>
<dbReference type="InterPro" id="IPR001849">
    <property type="entry name" value="PH_domain"/>
</dbReference>
<accession>A0ABM1EPY8</accession>
<dbReference type="PANTHER" id="PTHR14383:SF1">
    <property type="entry name" value="PLECKSTRIN HOMOLOGY DOMAIN-CONTAINING FAMILY D MEMBER 1"/>
    <property type="match status" value="1"/>
</dbReference>
<dbReference type="InterPro" id="IPR011993">
    <property type="entry name" value="PH-like_dom_sf"/>
</dbReference>
<keyword evidence="3" id="KW-1185">Reference proteome</keyword>
<name>A0ABM1EPY8_PRICU</name>
<keyword evidence="1" id="KW-0175">Coiled coil</keyword>